<dbReference type="CDD" id="cd02440">
    <property type="entry name" value="AdoMet_MTases"/>
    <property type="match status" value="1"/>
</dbReference>
<reference evidence="2" key="1">
    <citation type="submission" date="2021-10" db="EMBL/GenBank/DDBJ databases">
        <title>Tropical sea cucumber genome reveals ecological adaptation and Cuvierian tubules defense mechanism.</title>
        <authorList>
            <person name="Chen T."/>
        </authorList>
    </citation>
    <scope>NUCLEOTIDE SEQUENCE</scope>
    <source>
        <strain evidence="2">Nanhai2018</strain>
        <tissue evidence="2">Muscle</tissue>
    </source>
</reference>
<gene>
    <name evidence="2" type="ORF">HOLleu_13367</name>
</gene>
<keyword evidence="2" id="KW-0808">Transferase</keyword>
<keyword evidence="3" id="KW-1185">Reference proteome</keyword>
<name>A0A9Q1CCW4_HOLLE</name>
<evidence type="ECO:0000313" key="3">
    <source>
        <dbReference type="Proteomes" id="UP001152320"/>
    </source>
</evidence>
<dbReference type="AlphaFoldDB" id="A0A9Q1CCW4"/>
<protein>
    <submittedName>
        <fullName evidence="2">Methyltransferase-like protein 27</fullName>
    </submittedName>
</protein>
<dbReference type="InterPro" id="IPR013216">
    <property type="entry name" value="Methyltransf_11"/>
</dbReference>
<sequence length="240" mass="26646">MADEMNATKSPVAKQATSVVRYHEFLKNYTDDAGTLTAEQKCAKLYDNWTTYEQDVANASYNGASLSTAMLSELCPDKNISILDCGAGSGLVGEKLRAEGFTNLTGNDISQTLLDIAEKKNIYKKLVCCDGGNVAKLPFEENEFDALICTGCVSPTAIRPKAFVDWTRVVKPGGVFLLLARHRYWQTDLTNKWPKLGFIDEFDTVIQDLENSKKVEMIFKRVVPDYVEGTEGLAFAFRVL</sequence>
<evidence type="ECO:0000259" key="1">
    <source>
        <dbReference type="Pfam" id="PF08241"/>
    </source>
</evidence>
<feature type="domain" description="Methyltransferase type 11" evidence="1">
    <location>
        <begin position="83"/>
        <end position="177"/>
    </location>
</feature>
<accession>A0A9Q1CCW4</accession>
<dbReference type="PANTHER" id="PTHR43464">
    <property type="entry name" value="METHYLTRANSFERASE"/>
    <property type="match status" value="1"/>
</dbReference>
<dbReference type="InterPro" id="IPR029063">
    <property type="entry name" value="SAM-dependent_MTases_sf"/>
</dbReference>
<dbReference type="GO" id="GO:0008757">
    <property type="term" value="F:S-adenosylmethionine-dependent methyltransferase activity"/>
    <property type="evidence" value="ECO:0007669"/>
    <property type="project" value="InterPro"/>
</dbReference>
<dbReference type="GO" id="GO:0032259">
    <property type="term" value="P:methylation"/>
    <property type="evidence" value="ECO:0007669"/>
    <property type="project" value="UniProtKB-KW"/>
</dbReference>
<proteinExistence type="predicted"/>
<dbReference type="Gene3D" id="3.40.50.150">
    <property type="entry name" value="Vaccinia Virus protein VP39"/>
    <property type="match status" value="1"/>
</dbReference>
<organism evidence="2 3">
    <name type="scientific">Holothuria leucospilota</name>
    <name type="common">Black long sea cucumber</name>
    <name type="synonym">Mertensiothuria leucospilota</name>
    <dbReference type="NCBI Taxonomy" id="206669"/>
    <lineage>
        <taxon>Eukaryota</taxon>
        <taxon>Metazoa</taxon>
        <taxon>Echinodermata</taxon>
        <taxon>Eleutherozoa</taxon>
        <taxon>Echinozoa</taxon>
        <taxon>Holothuroidea</taxon>
        <taxon>Aspidochirotacea</taxon>
        <taxon>Aspidochirotida</taxon>
        <taxon>Holothuriidae</taxon>
        <taxon>Holothuria</taxon>
    </lineage>
</organism>
<dbReference type="Pfam" id="PF08241">
    <property type="entry name" value="Methyltransf_11"/>
    <property type="match status" value="1"/>
</dbReference>
<comment type="caution">
    <text evidence="2">The sequence shown here is derived from an EMBL/GenBank/DDBJ whole genome shotgun (WGS) entry which is preliminary data.</text>
</comment>
<dbReference type="Proteomes" id="UP001152320">
    <property type="component" value="Chromosome 5"/>
</dbReference>
<dbReference type="EMBL" id="JAIZAY010000005">
    <property type="protein sequence ID" value="KAJ8042339.1"/>
    <property type="molecule type" value="Genomic_DNA"/>
</dbReference>
<evidence type="ECO:0000313" key="2">
    <source>
        <dbReference type="EMBL" id="KAJ8042339.1"/>
    </source>
</evidence>
<dbReference type="SUPFAM" id="SSF53335">
    <property type="entry name" value="S-adenosyl-L-methionine-dependent methyltransferases"/>
    <property type="match status" value="1"/>
</dbReference>
<keyword evidence="2" id="KW-0489">Methyltransferase</keyword>
<dbReference type="OrthoDB" id="3647at2759"/>
<dbReference type="PANTHER" id="PTHR43464:SF94">
    <property type="entry name" value="MALONYL-[ACYL-CARRIER PROTEIN] O-METHYLTRANSFERASE"/>
    <property type="match status" value="1"/>
</dbReference>